<dbReference type="PANTHER" id="PTHR43767:SF1">
    <property type="entry name" value="NONRIBOSOMAL PEPTIDE SYNTHASE PES1 (EUROFUNG)-RELATED"/>
    <property type="match status" value="1"/>
</dbReference>
<proteinExistence type="inferred from homology"/>
<dbReference type="EMBL" id="CP002343">
    <property type="protein sequence ID" value="ADU49617.1"/>
    <property type="molecule type" value="Genomic_DNA"/>
</dbReference>
<gene>
    <name evidence="5" type="ordered locus">Intca_3132</name>
</gene>
<dbReference type="Pfam" id="PF13193">
    <property type="entry name" value="AMP-binding_C"/>
    <property type="match status" value="1"/>
</dbReference>
<dbReference type="HOGENOM" id="CLU_000022_59_0_11"/>
<dbReference type="InterPro" id="IPR025110">
    <property type="entry name" value="AMP-bd_C"/>
</dbReference>
<feature type="domain" description="AMP-binding enzyme C-terminal" evidence="4">
    <location>
        <begin position="434"/>
        <end position="509"/>
    </location>
</feature>
<dbReference type="Gene3D" id="3.30.300.30">
    <property type="match status" value="1"/>
</dbReference>
<dbReference type="GO" id="GO:0016878">
    <property type="term" value="F:acid-thiol ligase activity"/>
    <property type="evidence" value="ECO:0007669"/>
    <property type="project" value="UniProtKB-ARBA"/>
</dbReference>
<protein>
    <submittedName>
        <fullName evidence="5">AMP-dependent synthetase and ligase</fullName>
    </submittedName>
</protein>
<organism evidence="5 6">
    <name type="scientific">Intrasporangium calvum (strain ATCC 23552 / DSM 43043 / JCM 3097 / NBRC 12989 / NCIMB 10167 / NRRL B-3866 / 7 KIP)</name>
    <dbReference type="NCBI Taxonomy" id="710696"/>
    <lineage>
        <taxon>Bacteria</taxon>
        <taxon>Bacillati</taxon>
        <taxon>Actinomycetota</taxon>
        <taxon>Actinomycetes</taxon>
        <taxon>Micrococcales</taxon>
        <taxon>Intrasporangiaceae</taxon>
        <taxon>Intrasporangium</taxon>
    </lineage>
</organism>
<evidence type="ECO:0000313" key="6">
    <source>
        <dbReference type="Proteomes" id="UP000008914"/>
    </source>
</evidence>
<dbReference type="KEGG" id="ica:Intca_3132"/>
<dbReference type="FunFam" id="3.30.300.30:FF:000008">
    <property type="entry name" value="2,3-dihydroxybenzoate-AMP ligase"/>
    <property type="match status" value="1"/>
</dbReference>
<accession>E6SCL3</accession>
<feature type="domain" description="AMP-dependent synthetase/ligase" evidence="3">
    <location>
        <begin position="17"/>
        <end position="384"/>
    </location>
</feature>
<dbReference type="Pfam" id="PF00501">
    <property type="entry name" value="AMP-binding"/>
    <property type="match status" value="1"/>
</dbReference>
<evidence type="ECO:0000259" key="3">
    <source>
        <dbReference type="Pfam" id="PF00501"/>
    </source>
</evidence>
<keyword evidence="2 5" id="KW-0436">Ligase</keyword>
<evidence type="ECO:0000256" key="2">
    <source>
        <dbReference type="ARBA" id="ARBA00022598"/>
    </source>
</evidence>
<dbReference type="InterPro" id="IPR000873">
    <property type="entry name" value="AMP-dep_synth/lig_dom"/>
</dbReference>
<dbReference type="InterPro" id="IPR042099">
    <property type="entry name" value="ANL_N_sf"/>
</dbReference>
<evidence type="ECO:0000259" key="4">
    <source>
        <dbReference type="Pfam" id="PF13193"/>
    </source>
</evidence>
<comment type="similarity">
    <text evidence="1">Belongs to the ATP-dependent AMP-binding enzyme family.</text>
</comment>
<dbReference type="Gene3D" id="3.40.50.12780">
    <property type="entry name" value="N-terminal domain of ligase-like"/>
    <property type="match status" value="1"/>
</dbReference>
<keyword evidence="6" id="KW-1185">Reference proteome</keyword>
<name>E6SCL3_INTC7</name>
<sequence length="521" mass="57989">MPPMIDLVGNRTLRDLLEERVSRHPNKPCLVFEAQDGEVREWTYVEMLSEVDRLASGLSELGVGKGDKITVHLANSPEFLMTLYAAATLGAIVVPSNVSNRPAELRHILSYSDSIAVITEPAFLSVVDEAVQSVPEIRQRIMARTKEKRDGWLLFTDIQEAGRATVVCTATSEDVVEMLFTSGTTARPKGVLLTHANLLRSGERSSKSMYLTSDERCLTALPVFHVNAQSLTVLSALTVGGTCILLEEYRASKFWDQVRAHDATQISLVAMLARTMLAQPPRETDRDHRVRRVFYALNVTDAEREQFESRFGVELVNGYGLSEAMTIVTVAPVFGPKRWPSIGLPAYDRLVRIVDVEGNDLPPGTPGELIVHGIPGRTLMKGYYKDPEGTARAIRDNWLYTGDNAYMDDKGYFYFFDRKKDVIKRAGENISASEVEFVLVDHPQIVEAAVIGVADDIRDEAVKAFVVAEPGSGLTEEAIQQYCREHLAHFKVPTIIELREALPKTSIGKIEKKLLRQESDK</sequence>
<dbReference type="SUPFAM" id="SSF56801">
    <property type="entry name" value="Acetyl-CoA synthetase-like"/>
    <property type="match status" value="1"/>
</dbReference>
<dbReference type="Proteomes" id="UP000008914">
    <property type="component" value="Chromosome"/>
</dbReference>
<evidence type="ECO:0000256" key="1">
    <source>
        <dbReference type="ARBA" id="ARBA00006432"/>
    </source>
</evidence>
<dbReference type="InterPro" id="IPR045851">
    <property type="entry name" value="AMP-bd_C_sf"/>
</dbReference>
<dbReference type="STRING" id="710696.Intca_3132"/>
<reference evidence="5 6" key="1">
    <citation type="journal article" date="2010" name="Stand. Genomic Sci.">
        <title>Complete genome sequence of Intrasporangium calvum type strain (7 KIP).</title>
        <authorList>
            <person name="Del Rio T.G."/>
            <person name="Chertkov O."/>
            <person name="Yasawong M."/>
            <person name="Lucas S."/>
            <person name="Deshpande S."/>
            <person name="Cheng J.F."/>
            <person name="Detter C."/>
            <person name="Tapia R."/>
            <person name="Han C."/>
            <person name="Goodwin L."/>
            <person name="Pitluck S."/>
            <person name="Liolios K."/>
            <person name="Ivanova N."/>
            <person name="Mavromatis K."/>
            <person name="Pati A."/>
            <person name="Chen A."/>
            <person name="Palaniappan K."/>
            <person name="Land M."/>
            <person name="Hauser L."/>
            <person name="Chang Y.J."/>
            <person name="Jeffries C.D."/>
            <person name="Rohde M."/>
            <person name="Pukall R."/>
            <person name="Sikorski J."/>
            <person name="Goker M."/>
            <person name="Woyke T."/>
            <person name="Bristow J."/>
            <person name="Eisen J.A."/>
            <person name="Markowitz V."/>
            <person name="Hugenholtz P."/>
            <person name="Kyrpides N.C."/>
            <person name="Klenk H.P."/>
            <person name="Lapidus A."/>
        </authorList>
    </citation>
    <scope>NUCLEOTIDE SEQUENCE [LARGE SCALE GENOMIC DNA]</scope>
    <source>
        <strain evidence="6">ATCC 23552 / DSM 43043 / JCM 3097 / NBRC 12989 / 7 KIP</strain>
    </source>
</reference>
<dbReference type="eggNOG" id="COG0318">
    <property type="taxonomic scope" value="Bacteria"/>
</dbReference>
<dbReference type="PANTHER" id="PTHR43767">
    <property type="entry name" value="LONG-CHAIN-FATTY-ACID--COA LIGASE"/>
    <property type="match status" value="1"/>
</dbReference>
<dbReference type="InterPro" id="IPR050237">
    <property type="entry name" value="ATP-dep_AMP-bd_enzyme"/>
</dbReference>
<evidence type="ECO:0000313" key="5">
    <source>
        <dbReference type="EMBL" id="ADU49617.1"/>
    </source>
</evidence>
<dbReference type="AlphaFoldDB" id="E6SCL3"/>